<keyword evidence="2" id="KW-0812">Transmembrane</keyword>
<feature type="compositionally biased region" description="Low complexity" evidence="1">
    <location>
        <begin position="146"/>
        <end position="155"/>
    </location>
</feature>
<keyword evidence="4" id="KW-1185">Reference proteome</keyword>
<feature type="compositionally biased region" description="Basic and acidic residues" evidence="1">
    <location>
        <begin position="98"/>
        <end position="116"/>
    </location>
</feature>
<feature type="compositionally biased region" description="Polar residues" evidence="1">
    <location>
        <begin position="120"/>
        <end position="135"/>
    </location>
</feature>
<name>A0A1I3UTF4_9FLAO</name>
<dbReference type="Gene3D" id="3.30.1150.10">
    <property type="match status" value="1"/>
</dbReference>
<protein>
    <submittedName>
        <fullName evidence="3">Outer membrane transport energization protein TonB</fullName>
    </submittedName>
</protein>
<dbReference type="AlphaFoldDB" id="A0A1I3UTF4"/>
<sequence length="268" mass="28404">MKFLETENERKSFTITGLVFVLLFLVFFLYKFTSIIVEPPIMGGEIAINFGTTEKGKGLVQPTKPIESAPQPETAPKPVQAEEKIVTQKTTVAPLVKTSEKPKAKKEEVRPVKVEPKPTPSKSTNDALSSIINGPSSKGSNGGQGDSQQAGDAGKITGDMYANSTFGSGKGQGQGAGEGASWGLNGRSLASRGQVVPDCNEQGTVVLQIRVDRSGRVIAANHTKGTTNSAKCLTDAALATAKTFRWKPDNNAPEVQIGFIVINFKVGN</sequence>
<evidence type="ECO:0000256" key="1">
    <source>
        <dbReference type="SAM" id="MobiDB-lite"/>
    </source>
</evidence>
<keyword evidence="2" id="KW-0472">Membrane</keyword>
<accession>A0A1I3UTF4</accession>
<gene>
    <name evidence="3" type="ORF">SAMN04487893_1203</name>
</gene>
<organism evidence="3 4">
    <name type="scientific">Myroides guanonis</name>
    <dbReference type="NCBI Taxonomy" id="1150112"/>
    <lineage>
        <taxon>Bacteria</taxon>
        <taxon>Pseudomonadati</taxon>
        <taxon>Bacteroidota</taxon>
        <taxon>Flavobacteriia</taxon>
        <taxon>Flavobacteriales</taxon>
        <taxon>Flavobacteriaceae</taxon>
        <taxon>Myroides</taxon>
    </lineage>
</organism>
<keyword evidence="2" id="KW-1133">Transmembrane helix</keyword>
<feature type="transmembrane region" description="Helical" evidence="2">
    <location>
        <begin position="12"/>
        <end position="30"/>
    </location>
</feature>
<dbReference type="RefSeq" id="WP_090681296.1">
    <property type="nucleotide sequence ID" value="NZ_FORU01000020.1"/>
</dbReference>
<dbReference type="OrthoDB" id="676306at2"/>
<feature type="region of interest" description="Disordered" evidence="1">
    <location>
        <begin position="57"/>
        <end position="159"/>
    </location>
</feature>
<evidence type="ECO:0000313" key="4">
    <source>
        <dbReference type="Proteomes" id="UP000243887"/>
    </source>
</evidence>
<dbReference type="STRING" id="1150112.SAMN04487893_1203"/>
<dbReference type="Proteomes" id="UP000243887">
    <property type="component" value="Unassembled WGS sequence"/>
</dbReference>
<reference evidence="4" key="1">
    <citation type="submission" date="2016-10" db="EMBL/GenBank/DDBJ databases">
        <authorList>
            <person name="Varghese N."/>
            <person name="Submissions S."/>
        </authorList>
    </citation>
    <scope>NUCLEOTIDE SEQUENCE [LARGE SCALE GENOMIC DNA]</scope>
    <source>
        <strain evidence="4">DSM 26542</strain>
    </source>
</reference>
<dbReference type="EMBL" id="FORU01000020">
    <property type="protein sequence ID" value="SFJ86604.1"/>
    <property type="molecule type" value="Genomic_DNA"/>
</dbReference>
<dbReference type="SUPFAM" id="SSF74653">
    <property type="entry name" value="TolA/TonB C-terminal domain"/>
    <property type="match status" value="1"/>
</dbReference>
<evidence type="ECO:0000256" key="2">
    <source>
        <dbReference type="SAM" id="Phobius"/>
    </source>
</evidence>
<evidence type="ECO:0000313" key="3">
    <source>
        <dbReference type="EMBL" id="SFJ86604.1"/>
    </source>
</evidence>
<proteinExistence type="predicted"/>